<comment type="caution">
    <text evidence="3">The sequence shown here is derived from an EMBL/GenBank/DDBJ whole genome shotgun (WGS) entry which is preliminary data.</text>
</comment>
<dbReference type="HOGENOM" id="CLU_046674_0_0_11"/>
<evidence type="ECO:0000313" key="4">
    <source>
        <dbReference type="Proteomes" id="UP000006072"/>
    </source>
</evidence>
<proteinExistence type="predicted"/>
<dbReference type="AlphaFoldDB" id="K0UYZ5"/>
<dbReference type="Pfam" id="PF01636">
    <property type="entry name" value="APH"/>
    <property type="match status" value="1"/>
</dbReference>
<feature type="region of interest" description="Disordered" evidence="1">
    <location>
        <begin position="455"/>
        <end position="487"/>
    </location>
</feature>
<dbReference type="SUPFAM" id="SSF56112">
    <property type="entry name" value="Protein kinase-like (PK-like)"/>
    <property type="match status" value="1"/>
</dbReference>
<reference evidence="3 4" key="1">
    <citation type="journal article" date="2012" name="J. Bacteriol.">
        <title>Complete Genome Sequence of Mycobacterium vaccae Type Strain ATCC 25954.</title>
        <authorList>
            <person name="Ho Y.S."/>
            <person name="Adroub S.A."/>
            <person name="Abadi M."/>
            <person name="Al Alwan B."/>
            <person name="Alkhateeb R."/>
            <person name="Gao G."/>
            <person name="Ragab A."/>
            <person name="Ali S."/>
            <person name="van Soolingen D."/>
            <person name="Bitter W."/>
            <person name="Pain A."/>
            <person name="Abdallah A.M."/>
        </authorList>
    </citation>
    <scope>NUCLEOTIDE SEQUENCE [LARGE SCALE GENOMIC DNA]</scope>
    <source>
        <strain evidence="3 4">ATCC 25954</strain>
    </source>
</reference>
<dbReference type="InterPro" id="IPR011009">
    <property type="entry name" value="Kinase-like_dom_sf"/>
</dbReference>
<dbReference type="PANTHER" id="PTHR21310">
    <property type="entry name" value="AMINOGLYCOSIDE PHOSPHOTRANSFERASE-RELATED-RELATED"/>
    <property type="match status" value="1"/>
</dbReference>
<protein>
    <recommendedName>
        <fullName evidence="2">Aminoglycoside phosphotransferase domain-containing protein</fullName>
    </recommendedName>
</protein>
<dbReference type="Gene3D" id="3.90.1200.10">
    <property type="match status" value="1"/>
</dbReference>
<sequence length="487" mass="53174">MSTRRPEIPADLRQWIAEMTGTDVVEVRQVPGGASRQAWFVDAGTGARSRALFLRYDPREADPGSAFHPLQVEAEIMAELHRHGVTVPQVIAAHPTLQAVLLERVGGDTWFRLIQDPDEQVRTARDFIGKLAALHRIDAQHLTIPSLGPAGPVAGHVRAEIAAMRARLSRYGKPAPLLAFCIDWLDRHVPDYDGPTVMVQGDTGPGNFMYSGGVVTAVVDWELAHFGDPMDDIAWLSLRTVQDTFTDFPARLAEYEQLSGHRIDDDRVWYYRLFAETRLASISPGSIDTRASVPPASPDAGNSLIYGMLHRRLLVEALAHVVGIPEVDVELPPEGDADAPSEHSSVYEAAASAMSGAAARSTDALALRYVKGAARLVKYLAEVDRIGAVVDAQETAELTAVLGWAPRSVSQGRAALAELAGRGDLTDRDYVTQLWRGIKHDDYLTRTASGALARRTWPPLRHPVPPPSVEQGDRDRWVSPSPKTTVS</sequence>
<evidence type="ECO:0000313" key="3">
    <source>
        <dbReference type="EMBL" id="EJZ12367.1"/>
    </source>
</evidence>
<dbReference type="InterPro" id="IPR051678">
    <property type="entry name" value="AGP_Transferase"/>
</dbReference>
<evidence type="ECO:0000259" key="2">
    <source>
        <dbReference type="Pfam" id="PF01636"/>
    </source>
</evidence>
<accession>K0UYZ5</accession>
<dbReference type="InterPro" id="IPR041726">
    <property type="entry name" value="ACAD10_11_N"/>
</dbReference>
<dbReference type="eggNOG" id="COG3173">
    <property type="taxonomic scope" value="Bacteria"/>
</dbReference>
<dbReference type="InterPro" id="IPR002575">
    <property type="entry name" value="Aminoglycoside_PTrfase"/>
</dbReference>
<keyword evidence="4" id="KW-1185">Reference proteome</keyword>
<name>K0UYZ5_MYCVA</name>
<dbReference type="Proteomes" id="UP000006072">
    <property type="component" value="Unassembled WGS sequence"/>
</dbReference>
<dbReference type="RefSeq" id="WP_003928894.1">
    <property type="nucleotide sequence ID" value="NZ_JH814684.1"/>
</dbReference>
<dbReference type="EMBL" id="ALQA01000003">
    <property type="protein sequence ID" value="EJZ12367.1"/>
    <property type="molecule type" value="Genomic_DNA"/>
</dbReference>
<dbReference type="PATRIC" id="fig|1194972.3.peg.436"/>
<dbReference type="CDD" id="cd05154">
    <property type="entry name" value="ACAD10_11_N-like"/>
    <property type="match status" value="1"/>
</dbReference>
<evidence type="ECO:0000256" key="1">
    <source>
        <dbReference type="SAM" id="MobiDB-lite"/>
    </source>
</evidence>
<gene>
    <name evidence="3" type="ORF">MVAC_02144</name>
</gene>
<organism evidence="3 4">
    <name type="scientific">Mycolicibacterium vaccae ATCC 25954</name>
    <dbReference type="NCBI Taxonomy" id="1194972"/>
    <lineage>
        <taxon>Bacteria</taxon>
        <taxon>Bacillati</taxon>
        <taxon>Actinomycetota</taxon>
        <taxon>Actinomycetes</taxon>
        <taxon>Mycobacteriales</taxon>
        <taxon>Mycobacteriaceae</taxon>
        <taxon>Mycolicibacterium</taxon>
    </lineage>
</organism>
<dbReference type="Gene3D" id="3.30.200.20">
    <property type="entry name" value="Phosphorylase Kinase, domain 1"/>
    <property type="match status" value="1"/>
</dbReference>
<feature type="domain" description="Aminoglycoside phosphotransferase" evidence="2">
    <location>
        <begin position="26"/>
        <end position="251"/>
    </location>
</feature>
<dbReference type="PANTHER" id="PTHR21310:SF57">
    <property type="entry name" value="BLR2944 PROTEIN"/>
    <property type="match status" value="1"/>
</dbReference>